<sequence>MPSNSSHTTIAVQPETRDALFYRKRPGDSYEDVIRRLLAHTNRAGAESPNS</sequence>
<evidence type="ECO:0000313" key="2">
    <source>
        <dbReference type="Proteomes" id="UP001596547"/>
    </source>
</evidence>
<accession>A0ABD6AFC0</accession>
<dbReference type="RefSeq" id="WP_276306861.1">
    <property type="nucleotide sequence ID" value="NZ_CP119995.1"/>
</dbReference>
<reference evidence="1 2" key="1">
    <citation type="journal article" date="2019" name="Int. J. Syst. Evol. Microbiol.">
        <title>The Global Catalogue of Microorganisms (GCM) 10K type strain sequencing project: providing services to taxonomists for standard genome sequencing and annotation.</title>
        <authorList>
            <consortium name="The Broad Institute Genomics Platform"/>
            <consortium name="The Broad Institute Genome Sequencing Center for Infectious Disease"/>
            <person name="Wu L."/>
            <person name="Ma J."/>
        </authorList>
    </citation>
    <scope>NUCLEOTIDE SEQUENCE [LARGE SCALE GENOMIC DNA]</scope>
    <source>
        <strain evidence="1 2">PSR21</strain>
    </source>
</reference>
<gene>
    <name evidence="1" type="ORF">ACFQPE_21040</name>
</gene>
<dbReference type="AlphaFoldDB" id="A0ABD6AFC0"/>
<dbReference type="EMBL" id="JBHTBF010000008">
    <property type="protein sequence ID" value="MFC7319259.1"/>
    <property type="molecule type" value="Genomic_DNA"/>
</dbReference>
<dbReference type="Proteomes" id="UP001596547">
    <property type="component" value="Unassembled WGS sequence"/>
</dbReference>
<evidence type="ECO:0000313" key="1">
    <source>
        <dbReference type="EMBL" id="MFC7319259.1"/>
    </source>
</evidence>
<protein>
    <submittedName>
        <fullName evidence="1">Uncharacterized protein</fullName>
    </submittedName>
</protein>
<dbReference type="GeneID" id="79318103"/>
<comment type="caution">
    <text evidence="1">The sequence shown here is derived from an EMBL/GenBank/DDBJ whole genome shotgun (WGS) entry which is preliminary data.</text>
</comment>
<name>A0ABD6AFC0_9EURY</name>
<keyword evidence="2" id="KW-1185">Reference proteome</keyword>
<proteinExistence type="predicted"/>
<organism evidence="1 2">
    <name type="scientific">Halomarina halobia</name>
    <dbReference type="NCBI Taxonomy" id="3033386"/>
    <lineage>
        <taxon>Archaea</taxon>
        <taxon>Methanobacteriati</taxon>
        <taxon>Methanobacteriota</taxon>
        <taxon>Stenosarchaea group</taxon>
        <taxon>Halobacteria</taxon>
        <taxon>Halobacteriales</taxon>
        <taxon>Natronomonadaceae</taxon>
        <taxon>Halomarina</taxon>
    </lineage>
</organism>